<keyword evidence="4 7" id="KW-0769">Symport</keyword>
<proteinExistence type="inferred from homology"/>
<feature type="transmembrane region" description="Helical" evidence="7">
    <location>
        <begin position="162"/>
        <end position="182"/>
    </location>
</feature>
<dbReference type="RefSeq" id="WP_128912731.1">
    <property type="nucleotide sequence ID" value="NZ_RDSM01000001.1"/>
</dbReference>
<evidence type="ECO:0000256" key="7">
    <source>
        <dbReference type="HAMAP-Rule" id="MF_00221"/>
    </source>
</evidence>
<protein>
    <recommendedName>
        <fullName evidence="7">Divalent metal cation transporter MntH</fullName>
    </recommendedName>
</protein>
<comment type="caution">
    <text evidence="9">The sequence shown here is derived from an EMBL/GenBank/DDBJ whole genome shotgun (WGS) entry which is preliminary data.</text>
</comment>
<dbReference type="GO" id="GO:0034755">
    <property type="term" value="P:iron ion transmembrane transport"/>
    <property type="evidence" value="ECO:0007669"/>
    <property type="project" value="TreeGrafter"/>
</dbReference>
<keyword evidence="2 7" id="KW-0813">Transport</keyword>
<evidence type="ECO:0000256" key="4">
    <source>
        <dbReference type="ARBA" id="ARBA00022847"/>
    </source>
</evidence>
<comment type="function">
    <text evidence="7">H(+)-stimulated, divalent metal cation uptake system.</text>
</comment>
<dbReference type="GO" id="GO:0015086">
    <property type="term" value="F:cadmium ion transmembrane transporter activity"/>
    <property type="evidence" value="ECO:0007669"/>
    <property type="project" value="TreeGrafter"/>
</dbReference>
<keyword evidence="3 7" id="KW-0812">Transmembrane</keyword>
<feature type="transmembrane region" description="Helical" evidence="7">
    <location>
        <begin position="189"/>
        <end position="209"/>
    </location>
</feature>
<keyword evidence="6 7" id="KW-0472">Membrane</keyword>
<dbReference type="Proteomes" id="UP000289437">
    <property type="component" value="Unassembled WGS sequence"/>
</dbReference>
<reference evidence="9 10" key="1">
    <citation type="submission" date="2018-11" db="EMBL/GenBank/DDBJ databases">
        <authorList>
            <person name="Mardanov A.V."/>
            <person name="Ravin N.V."/>
            <person name="Dedysh S.N."/>
        </authorList>
    </citation>
    <scope>NUCLEOTIDE SEQUENCE [LARGE SCALE GENOMIC DNA]</scope>
    <source>
        <strain evidence="9 10">AF10</strain>
    </source>
</reference>
<dbReference type="NCBIfam" id="NF037982">
    <property type="entry name" value="Nramp_1"/>
    <property type="match status" value="1"/>
</dbReference>
<evidence type="ECO:0000256" key="5">
    <source>
        <dbReference type="ARBA" id="ARBA00022989"/>
    </source>
</evidence>
<gene>
    <name evidence="7" type="primary">mntH</name>
    <name evidence="9" type="ORF">GRAN_2112</name>
</gene>
<reference evidence="10" key="2">
    <citation type="submission" date="2019-02" db="EMBL/GenBank/DDBJ databases">
        <title>Granulicella sibirica sp. nov., a psychrotolerant acidobacterium isolated from an organic soil layer in forested tundra, West Siberia.</title>
        <authorList>
            <person name="Oshkin I.Y."/>
            <person name="Kulichevskaya I.S."/>
            <person name="Rijpstra W.I.C."/>
            <person name="Sinninghe Damste J.S."/>
            <person name="Rakitin A.L."/>
            <person name="Ravin N.V."/>
            <person name="Dedysh S.N."/>
        </authorList>
    </citation>
    <scope>NUCLEOTIDE SEQUENCE [LARGE SCALE GENOMIC DNA]</scope>
    <source>
        <strain evidence="10">AF10</strain>
    </source>
</reference>
<dbReference type="HAMAP" id="MF_00221">
    <property type="entry name" value="NRAMP"/>
    <property type="match status" value="1"/>
</dbReference>
<evidence type="ECO:0000313" key="10">
    <source>
        <dbReference type="Proteomes" id="UP000289437"/>
    </source>
</evidence>
<dbReference type="Pfam" id="PF01566">
    <property type="entry name" value="Nramp"/>
    <property type="match status" value="1"/>
</dbReference>
<feature type="transmembrane region" description="Helical" evidence="7">
    <location>
        <begin position="453"/>
        <end position="472"/>
    </location>
</feature>
<feature type="transmembrane region" description="Helical" evidence="7">
    <location>
        <begin position="299"/>
        <end position="324"/>
    </location>
</feature>
<organism evidence="9 10">
    <name type="scientific">Granulicella sibirica</name>
    <dbReference type="NCBI Taxonomy" id="2479048"/>
    <lineage>
        <taxon>Bacteria</taxon>
        <taxon>Pseudomonadati</taxon>
        <taxon>Acidobacteriota</taxon>
        <taxon>Terriglobia</taxon>
        <taxon>Terriglobales</taxon>
        <taxon>Acidobacteriaceae</taxon>
        <taxon>Granulicella</taxon>
    </lineage>
</organism>
<keyword evidence="5 7" id="KW-1133">Transmembrane helix</keyword>
<evidence type="ECO:0000313" key="9">
    <source>
        <dbReference type="EMBL" id="RXH58802.1"/>
    </source>
</evidence>
<dbReference type="GO" id="GO:0005384">
    <property type="term" value="F:manganese ion transmembrane transporter activity"/>
    <property type="evidence" value="ECO:0007669"/>
    <property type="project" value="TreeGrafter"/>
</dbReference>
<feature type="compositionally biased region" description="Low complexity" evidence="8">
    <location>
        <begin position="11"/>
        <end position="27"/>
    </location>
</feature>
<dbReference type="InterPro" id="IPR001046">
    <property type="entry name" value="NRAMP_fam"/>
</dbReference>
<feature type="transmembrane region" description="Helical" evidence="7">
    <location>
        <begin position="387"/>
        <end position="405"/>
    </location>
</feature>
<dbReference type="PANTHER" id="PTHR11706:SF33">
    <property type="entry name" value="NATURAL RESISTANCE-ASSOCIATED MACROPHAGE PROTEIN 2"/>
    <property type="match status" value="1"/>
</dbReference>
<keyword evidence="7" id="KW-0406">Ion transport</keyword>
<accession>A0A4Q0T6Z9</accession>
<dbReference type="NCBIfam" id="TIGR01197">
    <property type="entry name" value="nramp"/>
    <property type="match status" value="1"/>
</dbReference>
<dbReference type="PANTHER" id="PTHR11706">
    <property type="entry name" value="SOLUTE CARRIER PROTEIN FAMILY 11 MEMBER"/>
    <property type="match status" value="1"/>
</dbReference>
<feature type="transmembrane region" description="Helical" evidence="7">
    <location>
        <begin position="237"/>
        <end position="255"/>
    </location>
</feature>
<comment type="similarity">
    <text evidence="7">Belongs to the NRAMP family.</text>
</comment>
<dbReference type="NCBIfam" id="NF001923">
    <property type="entry name" value="PRK00701.1"/>
    <property type="match status" value="1"/>
</dbReference>
<feature type="transmembrane region" description="Helical" evidence="7">
    <location>
        <begin position="76"/>
        <end position="99"/>
    </location>
</feature>
<evidence type="ECO:0000256" key="2">
    <source>
        <dbReference type="ARBA" id="ARBA00022448"/>
    </source>
</evidence>
<feature type="transmembrane region" description="Helical" evidence="7">
    <location>
        <begin position="411"/>
        <end position="432"/>
    </location>
</feature>
<dbReference type="OrthoDB" id="9787548at2"/>
<dbReference type="GO" id="GO:0015293">
    <property type="term" value="F:symporter activity"/>
    <property type="evidence" value="ECO:0007669"/>
    <property type="project" value="UniProtKB-UniRule"/>
</dbReference>
<name>A0A4Q0T6Z9_9BACT</name>
<evidence type="ECO:0000256" key="1">
    <source>
        <dbReference type="ARBA" id="ARBA00004141"/>
    </source>
</evidence>
<comment type="subcellular location">
    <subcellularLocation>
        <location evidence="7">Cell membrane</location>
        <topology evidence="7">Multi-pass membrane protein</topology>
    </subcellularLocation>
    <subcellularLocation>
        <location evidence="1">Membrane</location>
        <topology evidence="1">Multi-pass membrane protein</topology>
    </subcellularLocation>
</comment>
<sequence length="474" mass="51286">MESAHPPYTPEPLSTSPATAAAAGEPASPKRPYFRFRRTELWSYFGPAFVASVAYIDPGNFATNIEGGSRFGYRLLWVLLWSNAMAILIQYLSAKLGIVTGLTLPQNCRKHFSRTTVISLWLAAEIAAIATDLAEFLGAALGFYLLFGPPLLAHGLGRTETLFIAGLITSVLVFAILALDLAGFRWLEAGIMAFVGIIGLCYGFEVFLVHPDWHAVAFHVLIPSLDTASSASFHQSIYLAVAMLGATVMPHVVYLHSALVQPRLHSLVTQFPKQMHGEEPPPRRLPGFRIRRRYLRFELIDVFVAMNGAWLINSAMIVVAAVAFTHLGSPVTDVERAYQTLGPLLGPAAATVFAVALLCSGLSSSTVGVMAGQVIIEGFLSIKFPIFLRRLITIIPALIVIAVGLDPLKILILSQVVLSFALPFALIPLLLLTNRPAVMGDFASALRTRVAGWTSISIILILNAVLLSQIAFGN</sequence>
<evidence type="ECO:0000256" key="6">
    <source>
        <dbReference type="ARBA" id="ARBA00023136"/>
    </source>
</evidence>
<dbReference type="AlphaFoldDB" id="A0A4Q0T6Z9"/>
<evidence type="ECO:0000256" key="8">
    <source>
        <dbReference type="SAM" id="MobiDB-lite"/>
    </source>
</evidence>
<keyword evidence="10" id="KW-1185">Reference proteome</keyword>
<feature type="transmembrane region" description="Helical" evidence="7">
    <location>
        <begin position="344"/>
        <end position="375"/>
    </location>
</feature>
<dbReference type="PRINTS" id="PR00447">
    <property type="entry name" value="NATRESASSCMP"/>
</dbReference>
<dbReference type="GO" id="GO:0005886">
    <property type="term" value="C:plasma membrane"/>
    <property type="evidence" value="ECO:0007669"/>
    <property type="project" value="UniProtKB-SubCell"/>
</dbReference>
<feature type="transmembrane region" description="Helical" evidence="7">
    <location>
        <begin position="120"/>
        <end position="147"/>
    </location>
</feature>
<feature type="region of interest" description="Disordered" evidence="8">
    <location>
        <begin position="1"/>
        <end position="29"/>
    </location>
</feature>
<dbReference type="EMBL" id="RDSM01000001">
    <property type="protein sequence ID" value="RXH58802.1"/>
    <property type="molecule type" value="Genomic_DNA"/>
</dbReference>
<feature type="transmembrane region" description="Helical" evidence="7">
    <location>
        <begin position="39"/>
        <end position="56"/>
    </location>
</feature>
<evidence type="ECO:0000256" key="3">
    <source>
        <dbReference type="ARBA" id="ARBA00022692"/>
    </source>
</evidence>
<dbReference type="GO" id="GO:0046872">
    <property type="term" value="F:metal ion binding"/>
    <property type="evidence" value="ECO:0007669"/>
    <property type="project" value="UniProtKB-UniRule"/>
</dbReference>
<keyword evidence="7" id="KW-1003">Cell membrane</keyword>